<feature type="domain" description="Class II aldolase/adducin N-terminal" evidence="10">
    <location>
        <begin position="172"/>
        <end position="366"/>
    </location>
</feature>
<dbReference type="AlphaFoldDB" id="A0AAV0VHD8"/>
<evidence type="ECO:0000256" key="3">
    <source>
        <dbReference type="ARBA" id="ARBA00022801"/>
    </source>
</evidence>
<feature type="binding site" evidence="9">
    <location>
        <position position="416"/>
    </location>
    <ligand>
        <name>Mg(2+)</name>
        <dbReference type="ChEBI" id="CHEBI:18420"/>
    </ligand>
</feature>
<feature type="binding site" evidence="9">
    <location>
        <position position="609"/>
    </location>
    <ligand>
        <name>Mg(2+)</name>
        <dbReference type="ChEBI" id="CHEBI:18420"/>
    </ligand>
</feature>
<dbReference type="FunFam" id="3.40.50.1000:FF:000207">
    <property type="entry name" value="2,3-diketo-5-methylthio-1-phosphopentane phosphatase"/>
    <property type="match status" value="1"/>
</dbReference>
<keyword evidence="7" id="KW-0456">Lyase</keyword>
<keyword evidence="8" id="KW-0511">Multifunctional enzyme</keyword>
<keyword evidence="9" id="KW-0963">Cytoplasm</keyword>
<dbReference type="Proteomes" id="UP001162029">
    <property type="component" value="Unassembled WGS sequence"/>
</dbReference>
<organism evidence="11 12">
    <name type="scientific">Peronospora destructor</name>
    <dbReference type="NCBI Taxonomy" id="86335"/>
    <lineage>
        <taxon>Eukaryota</taxon>
        <taxon>Sar</taxon>
        <taxon>Stramenopiles</taxon>
        <taxon>Oomycota</taxon>
        <taxon>Peronosporomycetes</taxon>
        <taxon>Peronosporales</taxon>
        <taxon>Peronosporaceae</taxon>
        <taxon>Peronospora</taxon>
    </lineage>
</organism>
<dbReference type="GO" id="GO:0016829">
    <property type="term" value="F:lyase activity"/>
    <property type="evidence" value="ECO:0007669"/>
    <property type="project" value="UniProtKB-KW"/>
</dbReference>
<feature type="binding site" evidence="9">
    <location>
        <begin position="549"/>
        <end position="550"/>
    </location>
    <ligand>
        <name>substrate</name>
    </ligand>
</feature>
<evidence type="ECO:0000256" key="6">
    <source>
        <dbReference type="ARBA" id="ARBA00023167"/>
    </source>
</evidence>
<dbReference type="InterPro" id="IPR023943">
    <property type="entry name" value="Enolase-ppase_E1"/>
</dbReference>
<dbReference type="GO" id="GO:0005737">
    <property type="term" value="C:cytoplasm"/>
    <property type="evidence" value="ECO:0007669"/>
    <property type="project" value="UniProtKB-SubCell"/>
</dbReference>
<keyword evidence="6 9" id="KW-0486">Methionine biosynthesis</keyword>
<evidence type="ECO:0000256" key="2">
    <source>
        <dbReference type="ARBA" id="ARBA00022723"/>
    </source>
</evidence>
<keyword evidence="12" id="KW-1185">Reference proteome</keyword>
<protein>
    <recommendedName>
        <fullName evidence="9">Enolase-phosphatase E1</fullName>
        <ecNumber evidence="9">3.1.3.77</ecNumber>
    </recommendedName>
    <alternativeName>
        <fullName evidence="9">2,3-diketo-5-methylthio-1-phosphopentane phosphatase</fullName>
    </alternativeName>
</protein>
<dbReference type="Gene3D" id="3.40.225.10">
    <property type="entry name" value="Class II aldolase/adducin N-terminal domain"/>
    <property type="match status" value="1"/>
</dbReference>
<dbReference type="SUPFAM" id="SSF56784">
    <property type="entry name" value="HAD-like"/>
    <property type="match status" value="1"/>
</dbReference>
<dbReference type="SMART" id="SM01007">
    <property type="entry name" value="Aldolase_II"/>
    <property type="match status" value="1"/>
</dbReference>
<dbReference type="NCBIfam" id="TIGR03328">
    <property type="entry name" value="salvage_mtnB"/>
    <property type="match status" value="1"/>
</dbReference>
<dbReference type="Gene3D" id="3.40.50.1000">
    <property type="entry name" value="HAD superfamily/HAD-like"/>
    <property type="match status" value="1"/>
</dbReference>
<dbReference type="InterPro" id="IPR036409">
    <property type="entry name" value="Aldolase_II/adducin_N_sf"/>
</dbReference>
<reference evidence="11" key="1">
    <citation type="submission" date="2022-12" db="EMBL/GenBank/DDBJ databases">
        <authorList>
            <person name="Webb A."/>
        </authorList>
    </citation>
    <scope>NUCLEOTIDE SEQUENCE</scope>
    <source>
        <strain evidence="11">Pd1</strain>
    </source>
</reference>
<dbReference type="SFLD" id="SFLDG01129">
    <property type="entry name" value="C1.5:_HAD__Beta-PGM__Phosphata"/>
    <property type="match status" value="1"/>
</dbReference>
<dbReference type="GO" id="GO:0000287">
    <property type="term" value="F:magnesium ion binding"/>
    <property type="evidence" value="ECO:0007669"/>
    <property type="project" value="UniProtKB-UniRule"/>
</dbReference>
<evidence type="ECO:0000313" key="12">
    <source>
        <dbReference type="Proteomes" id="UP001162029"/>
    </source>
</evidence>
<dbReference type="PANTHER" id="PTHR20371">
    <property type="entry name" value="ENOLASE-PHOSPHATASE E1"/>
    <property type="match status" value="1"/>
</dbReference>
<dbReference type="NCBIfam" id="TIGR01549">
    <property type="entry name" value="HAD-SF-IA-v1"/>
    <property type="match status" value="1"/>
</dbReference>
<comment type="subunit">
    <text evidence="9">Monomer.</text>
</comment>
<dbReference type="PANTHER" id="PTHR20371:SF1">
    <property type="entry name" value="ENOLASE-PHOSPHATASE E1"/>
    <property type="match status" value="1"/>
</dbReference>
<dbReference type="SFLD" id="SFLDF00044">
    <property type="entry name" value="enolase-phosphatase"/>
    <property type="match status" value="1"/>
</dbReference>
<evidence type="ECO:0000256" key="9">
    <source>
        <dbReference type="HAMAP-Rule" id="MF_03117"/>
    </source>
</evidence>
<evidence type="ECO:0000256" key="7">
    <source>
        <dbReference type="ARBA" id="ARBA00023239"/>
    </source>
</evidence>
<dbReference type="HAMAP" id="MF_03117">
    <property type="entry name" value="Salvage_MtnC_euk"/>
    <property type="match status" value="1"/>
</dbReference>
<dbReference type="GO" id="GO:0043874">
    <property type="term" value="F:acireductone synthase activity"/>
    <property type="evidence" value="ECO:0007669"/>
    <property type="project" value="UniProtKB-EC"/>
</dbReference>
<evidence type="ECO:0000256" key="8">
    <source>
        <dbReference type="ARBA" id="ARBA00023268"/>
    </source>
</evidence>
<dbReference type="Pfam" id="PF00702">
    <property type="entry name" value="Hydrolase"/>
    <property type="match status" value="1"/>
</dbReference>
<feature type="binding site" evidence="9">
    <location>
        <position position="418"/>
    </location>
    <ligand>
        <name>Mg(2+)</name>
        <dbReference type="ChEBI" id="CHEBI:18420"/>
    </ligand>
</feature>
<evidence type="ECO:0000256" key="1">
    <source>
        <dbReference type="ARBA" id="ARBA00022605"/>
    </source>
</evidence>
<dbReference type="EMBL" id="CANTFM010002358">
    <property type="protein sequence ID" value="CAI5746109.1"/>
    <property type="molecule type" value="Genomic_DNA"/>
</dbReference>
<evidence type="ECO:0000313" key="11">
    <source>
        <dbReference type="EMBL" id="CAI5746109.1"/>
    </source>
</evidence>
<comment type="caution">
    <text evidence="11">The sequence shown here is derived from an EMBL/GenBank/DDBJ whole genome shotgun (WGS) entry which is preliminary data.</text>
</comment>
<comment type="pathway">
    <text evidence="9">Amino-acid biosynthesis; L-methionine biosynthesis via salvage pathway; L-methionine from S-methyl-5-thio-alpha-D-ribose 1-phosphate: step 4/6.</text>
</comment>
<keyword evidence="9" id="KW-0539">Nucleus</keyword>
<comment type="similarity">
    <text evidence="9">Belongs to the HAD-like hydrolase superfamily. MasA/MtnC family.</text>
</comment>
<dbReference type="InterPro" id="IPR017714">
    <property type="entry name" value="MethylthioRu-1-P_deHdtase_MtnB"/>
</dbReference>
<dbReference type="SFLD" id="SFLDS00003">
    <property type="entry name" value="Haloacid_Dehalogenase"/>
    <property type="match status" value="1"/>
</dbReference>
<accession>A0AAV0VHD8</accession>
<name>A0AAV0VHD8_9STRA</name>
<evidence type="ECO:0000256" key="5">
    <source>
        <dbReference type="ARBA" id="ARBA00022842"/>
    </source>
</evidence>
<dbReference type="NCBIfam" id="TIGR01691">
    <property type="entry name" value="enolase-ppase"/>
    <property type="match status" value="1"/>
</dbReference>
<evidence type="ECO:0000256" key="4">
    <source>
        <dbReference type="ARBA" id="ARBA00022833"/>
    </source>
</evidence>
<dbReference type="GO" id="GO:0019509">
    <property type="term" value="P:L-methionine salvage from methylthioadenosine"/>
    <property type="evidence" value="ECO:0007669"/>
    <property type="project" value="UniProtKB-UniRule"/>
</dbReference>
<comment type="pathway">
    <text evidence="9">Amino-acid biosynthesis; L-methionine biosynthesis via salvage pathway; L-methionine from S-methyl-5-thio-alpha-D-ribose 1-phosphate: step 3/6.</text>
</comment>
<dbReference type="InterPro" id="IPR006439">
    <property type="entry name" value="HAD-SF_hydro_IA"/>
</dbReference>
<dbReference type="InterPro" id="IPR027511">
    <property type="entry name" value="ENOPH1_eukaryotes"/>
</dbReference>
<keyword evidence="2 9" id="KW-0479">Metal-binding</keyword>
<evidence type="ECO:0000259" key="10">
    <source>
        <dbReference type="SMART" id="SM01007"/>
    </source>
</evidence>
<keyword evidence="5 9" id="KW-0460">Magnesium</keyword>
<keyword evidence="3 9" id="KW-0378">Hydrolase</keyword>
<dbReference type="EC" id="3.1.3.77" evidence="9"/>
<dbReference type="Gene3D" id="1.10.720.60">
    <property type="match status" value="1"/>
</dbReference>
<dbReference type="CDD" id="cd01629">
    <property type="entry name" value="HAD_EP"/>
    <property type="match status" value="1"/>
</dbReference>
<sequence>MTVRSSLLYHFYATQQCLLCILSLELALQPTYLDSSSDRASLAILREIGVSIAELPLGSTLTLKDESLVNVSTDDVLQSEHSSATDIVYKIVTGRMYLDVRDSANCWVRCALTEGMTVSLRSCTLRRFEPIGRETVQLWENSYGPRNLLTCNTRPTDAASRSTLVDGNACRELVCELCRGYYTMEWMTGTGGAMSLRHGERIYVTPSGVPKERMQPKDLYVLDPDGNVLSSSKAKNKKKVPKLSDCAPLFLNVHKIRKAAVVLHSHGITCNLAAALCDGKSEFRVSHQEMIKGITGHGYANMLVVPVIDNAPKESALAEPIAHTMEAYPNTPAVLVRRHGLFVWGDSWEAAKRHAECLHYLFETALEMHKCNLDYTAPPVSASVKANGYSHERPRADKTSNGELSMAEKHKVVMLDIEGTTTPIAFVHDVLFPYVTNNVARFLEQTWDSPGTKADVTALVDQYKKDKADGSNPPALDAQQSTKNLIEDLTAYVKWNVAADRKIGPLKQLQGHMWLQGYETGELKALVFDDVPPCLNRLRARGVRVGIYSSGSRQAQKLLFQYSDKGDLREYLTVYFDTKIGHKREVESYKEIVESLGVDSAKDVLFVTDVIEEARAAEAAGLDTVLSVRPGNKPLPKSHHFATIHSFSEL</sequence>
<dbReference type="InterPro" id="IPR001303">
    <property type="entry name" value="Aldolase_II/adducin_N"/>
</dbReference>
<proteinExistence type="inferred from homology"/>
<dbReference type="GO" id="GO:0005634">
    <property type="term" value="C:nucleus"/>
    <property type="evidence" value="ECO:0007669"/>
    <property type="project" value="UniProtKB-SubCell"/>
</dbReference>
<keyword evidence="4" id="KW-0862">Zinc</keyword>
<comment type="subcellular location">
    <subcellularLocation>
        <location evidence="9">Cytoplasm</location>
    </subcellularLocation>
    <subcellularLocation>
        <location evidence="9">Nucleus</location>
    </subcellularLocation>
</comment>
<feature type="binding site" evidence="9">
    <location>
        <position position="583"/>
    </location>
    <ligand>
        <name>substrate</name>
    </ligand>
</feature>
<comment type="catalytic activity">
    <reaction evidence="9">
        <text>5-methylsulfanyl-2,3-dioxopentyl phosphate + H2O = 1,2-dihydroxy-5-(methylsulfanyl)pent-1-en-3-one + phosphate</text>
        <dbReference type="Rhea" id="RHEA:21700"/>
        <dbReference type="ChEBI" id="CHEBI:15377"/>
        <dbReference type="ChEBI" id="CHEBI:43474"/>
        <dbReference type="ChEBI" id="CHEBI:49252"/>
        <dbReference type="ChEBI" id="CHEBI:58828"/>
        <dbReference type="EC" id="3.1.3.77"/>
    </reaction>
</comment>
<keyword evidence="1 9" id="KW-0028">Amino-acid biosynthesis</keyword>
<comment type="cofactor">
    <cofactor evidence="9">
        <name>Mg(2+)</name>
        <dbReference type="ChEBI" id="CHEBI:18420"/>
    </cofactor>
    <text evidence="9">Binds 1 Mg(2+) ion per subunit.</text>
</comment>
<dbReference type="SUPFAM" id="SSF53639">
    <property type="entry name" value="AraD/HMP-PK domain-like"/>
    <property type="match status" value="1"/>
</dbReference>
<comment type="function">
    <text evidence="9">Bifunctional enzyme that catalyzes the enolization of 2,3-diketo-5-methylthiopentyl-1-phosphate (DK-MTP-1-P) into the intermediate 2-hydroxy-3-keto-5-methylthiopentenyl-1-phosphate (HK-MTPenyl-1-P), which is then dephosphorylated to form the acireductone 1,2-dihydroxy-3-keto-5-methylthiopentene (DHK-MTPene).</text>
</comment>
<gene>
    <name evidence="11" type="ORF">PDE001_LOCUS11125</name>
</gene>
<dbReference type="FunFam" id="3.40.225.10:FF:000010">
    <property type="entry name" value="Probable bifunctional methylthioribulose-1-phosphate dehydratase/enolase-phosphatase E1"/>
    <property type="match status" value="1"/>
</dbReference>
<dbReference type="Pfam" id="PF00596">
    <property type="entry name" value="Aldolase_II"/>
    <property type="match status" value="1"/>
</dbReference>
<dbReference type="InterPro" id="IPR023214">
    <property type="entry name" value="HAD_sf"/>
</dbReference>
<dbReference type="HAMAP" id="MF_01681">
    <property type="entry name" value="Salvage_MtnC"/>
    <property type="match status" value="1"/>
</dbReference>
<dbReference type="InterPro" id="IPR036412">
    <property type="entry name" value="HAD-like_sf"/>
</dbReference>
<dbReference type="SFLD" id="SFLDG01133">
    <property type="entry name" value="C1.5.4:_Enolase-phosphatase_Li"/>
    <property type="match status" value="1"/>
</dbReference>